<name>A0A2S1YKG2_9FLAO</name>
<dbReference type="OrthoDB" id="9837802at2"/>
<gene>
    <name evidence="1" type="ORF">HYN56_09785</name>
</gene>
<reference evidence="1 2" key="1">
    <citation type="submission" date="2018-05" db="EMBL/GenBank/DDBJ databases">
        <title>Genome sequencing of Flavobacterium sp. HYN0056.</title>
        <authorList>
            <person name="Yi H."/>
            <person name="Baek C."/>
        </authorList>
    </citation>
    <scope>NUCLEOTIDE SEQUENCE [LARGE SCALE GENOMIC DNA]</scope>
    <source>
        <strain evidence="1 2">HYN0056</strain>
    </source>
</reference>
<keyword evidence="2" id="KW-1185">Reference proteome</keyword>
<dbReference type="KEGG" id="fcr:HYN56_09785"/>
<evidence type="ECO:0000313" key="1">
    <source>
        <dbReference type="EMBL" id="AWK04506.1"/>
    </source>
</evidence>
<organism evidence="1 2">
    <name type="scientific">Flavobacterium crocinum</name>
    <dbReference type="NCBI Taxonomy" id="2183896"/>
    <lineage>
        <taxon>Bacteria</taxon>
        <taxon>Pseudomonadati</taxon>
        <taxon>Bacteroidota</taxon>
        <taxon>Flavobacteriia</taxon>
        <taxon>Flavobacteriales</taxon>
        <taxon>Flavobacteriaceae</taxon>
        <taxon>Flavobacterium</taxon>
    </lineage>
</organism>
<proteinExistence type="predicted"/>
<sequence length="208" mass="24703">MKNIVNIKYILISLAALVFYSCNFCKQEKKIHSNVRNVSSEKVDKEFFMLKNITDSILQCLYQDSTKSFITGEKNFFAVYKYSQKGNNSKIYQEVLKKEFDLDNSEYISRFHESKIKLNPTGINLNVKIFEDSDIKYNSFPGYQKVLLLNENAKTISLYFSDSLVFSNDRKMHIYMNVRDKIFVSNYEYDVKKEYFVKKNEELYKKIE</sequence>
<dbReference type="Proteomes" id="UP000245250">
    <property type="component" value="Chromosome"/>
</dbReference>
<protein>
    <recommendedName>
        <fullName evidence="3">Lipoprotein</fullName>
    </recommendedName>
</protein>
<accession>A0A2S1YKG2</accession>
<evidence type="ECO:0000313" key="2">
    <source>
        <dbReference type="Proteomes" id="UP000245250"/>
    </source>
</evidence>
<dbReference type="RefSeq" id="WP_109192005.1">
    <property type="nucleotide sequence ID" value="NZ_CP029255.1"/>
</dbReference>
<evidence type="ECO:0008006" key="3">
    <source>
        <dbReference type="Google" id="ProtNLM"/>
    </source>
</evidence>
<dbReference type="EMBL" id="CP029255">
    <property type="protein sequence ID" value="AWK04506.1"/>
    <property type="molecule type" value="Genomic_DNA"/>
</dbReference>
<dbReference type="PROSITE" id="PS51257">
    <property type="entry name" value="PROKAR_LIPOPROTEIN"/>
    <property type="match status" value="1"/>
</dbReference>
<dbReference type="AlphaFoldDB" id="A0A2S1YKG2"/>